<keyword evidence="1" id="KW-0997">Cell inner membrane</keyword>
<feature type="transmembrane region" description="Helical" evidence="1">
    <location>
        <begin position="43"/>
        <end position="66"/>
    </location>
</feature>
<feature type="transmembrane region" description="Helical" evidence="1">
    <location>
        <begin position="6"/>
        <end position="23"/>
    </location>
</feature>
<dbReference type="PANTHER" id="PTHR36178:SF1">
    <property type="entry name" value="SODIUM_GLUTAMATE SYMPORTER"/>
    <property type="match status" value="1"/>
</dbReference>
<keyword evidence="1" id="KW-0029">Amino-acid transport</keyword>
<feature type="transmembrane region" description="Helical" evidence="1">
    <location>
        <begin position="313"/>
        <end position="336"/>
    </location>
</feature>
<protein>
    <recommendedName>
        <fullName evidence="1 2">Sodium/glutamate symporter</fullName>
    </recommendedName>
</protein>
<dbReference type="GO" id="GO:0015501">
    <property type="term" value="F:glutamate:sodium symporter activity"/>
    <property type="evidence" value="ECO:0007669"/>
    <property type="project" value="UniProtKB-UniRule"/>
</dbReference>
<feature type="transmembrane region" description="Helical" evidence="1">
    <location>
        <begin position="284"/>
        <end position="307"/>
    </location>
</feature>
<gene>
    <name evidence="1 3" type="primary">gltS</name>
    <name evidence="3" type="ORF">CXK94_16915</name>
</gene>
<dbReference type="HAMAP" id="MF_02062">
    <property type="entry name" value="GltS"/>
    <property type="match status" value="1"/>
</dbReference>
<evidence type="ECO:0000256" key="2">
    <source>
        <dbReference type="NCBIfam" id="TIGR00210"/>
    </source>
</evidence>
<comment type="subcellular location">
    <subcellularLocation>
        <location evidence="1">Cell inner membrane</location>
        <topology evidence="1">Multi-pass membrane protein</topology>
    </subcellularLocation>
</comment>
<keyword evidence="1" id="KW-0472">Membrane</keyword>
<dbReference type="RefSeq" id="WP_102895204.1">
    <property type="nucleotide sequence ID" value="NZ_JAMOHU010000055.1"/>
</dbReference>
<feature type="transmembrane region" description="Helical" evidence="1">
    <location>
        <begin position="164"/>
        <end position="188"/>
    </location>
</feature>
<comment type="function">
    <text evidence="1">Catalyzes the sodium-dependent transport of glutamate.</text>
</comment>
<organism evidence="3 4">
    <name type="scientific">Stutzerimonas stutzeri</name>
    <name type="common">Pseudomonas stutzeri</name>
    <dbReference type="NCBI Taxonomy" id="316"/>
    <lineage>
        <taxon>Bacteria</taxon>
        <taxon>Pseudomonadati</taxon>
        <taxon>Pseudomonadota</taxon>
        <taxon>Gammaproteobacteria</taxon>
        <taxon>Pseudomonadales</taxon>
        <taxon>Pseudomonadaceae</taxon>
        <taxon>Stutzerimonas</taxon>
    </lineage>
</organism>
<keyword evidence="1" id="KW-0915">Sodium</keyword>
<reference evidence="3 4" key="1">
    <citation type="submission" date="2018-01" db="EMBL/GenBank/DDBJ databases">
        <title>Denitrification phenotypes of diverse strains of Pseudomonas stutzeri.</title>
        <authorList>
            <person name="Milligan D.A."/>
            <person name="Bergaust L."/>
            <person name="Bakken L.R."/>
            <person name="Frostegard A."/>
        </authorList>
    </citation>
    <scope>NUCLEOTIDE SEQUENCE [LARGE SCALE GENOMIC DNA]</scope>
    <source>
        <strain evidence="3 4">24a75</strain>
    </source>
</reference>
<keyword evidence="1" id="KW-1003">Cell membrane</keyword>
<feature type="transmembrane region" description="Helical" evidence="1">
    <location>
        <begin position="348"/>
        <end position="369"/>
    </location>
</feature>
<dbReference type="GO" id="GO:0005886">
    <property type="term" value="C:plasma membrane"/>
    <property type="evidence" value="ECO:0007669"/>
    <property type="project" value="UniProtKB-SubCell"/>
</dbReference>
<feature type="transmembrane region" description="Helical" evidence="1">
    <location>
        <begin position="222"/>
        <end position="243"/>
    </location>
</feature>
<comment type="caution">
    <text evidence="3">The sequence shown here is derived from an EMBL/GenBank/DDBJ whole genome shotgun (WGS) entry which is preliminary data.</text>
</comment>
<keyword evidence="1" id="KW-0739">Sodium transport</keyword>
<name>A0A2N8SXC0_STUST</name>
<dbReference type="PANTHER" id="PTHR36178">
    <property type="entry name" value="SLR0625 PROTEIN"/>
    <property type="match status" value="1"/>
</dbReference>
<keyword evidence="1" id="KW-0769">Symport</keyword>
<dbReference type="InterPro" id="IPR004445">
    <property type="entry name" value="GltS"/>
</dbReference>
<feature type="transmembrane region" description="Helical" evidence="1">
    <location>
        <begin position="381"/>
        <end position="403"/>
    </location>
</feature>
<dbReference type="Proteomes" id="UP000236023">
    <property type="component" value="Unassembled WGS sequence"/>
</dbReference>
<keyword evidence="1" id="KW-1133">Transmembrane helix</keyword>
<feature type="transmembrane region" description="Helical" evidence="1">
    <location>
        <begin position="98"/>
        <end position="119"/>
    </location>
</feature>
<sequence length="406" mass="43003">MQDNSFHIHGLVSFTLAIMLLFVGKSLVQRYELLRRYSIPEPVLGGFLCAAITAVLFFALDIEVAFDLEVRDVLLLYFFAGIGLKSDIRNLVKGGRPLLILLVLASLFIVLQNLLGMAVASGFGLDPKTGLMLGSVSLTGGVGTTLAWAPIFSERLGIGNAMELGIASNTVGLIAACCIGGPIANYLIRRHALIPSRDPDLEVGAPVAEAGAAASMSYYDVLWAWMWLNMALMLGHGLNLLLVNSGITFPSFVSCLMAGIIIRNLALGAIGSQRIKQWSGAGQGLALISDICLGMFLVMALMGLQLWQLGGVLVFVLSVLALQVLLTVLYTVLLVFRCMGRNYEASVIASGFGGIALGSTATAIVNMTAVTQRHGAAHQAFIIVPLVCGFFIDVANALIIGLMSGV</sequence>
<dbReference type="GO" id="GO:0015813">
    <property type="term" value="P:L-glutamate transmembrane transport"/>
    <property type="evidence" value="ECO:0007669"/>
    <property type="project" value="UniProtKB-UniRule"/>
</dbReference>
<dbReference type="Pfam" id="PF03616">
    <property type="entry name" value="Glt_symporter"/>
    <property type="match status" value="1"/>
</dbReference>
<keyword evidence="1" id="KW-0406">Ion transport</keyword>
<evidence type="ECO:0000313" key="4">
    <source>
        <dbReference type="Proteomes" id="UP000236023"/>
    </source>
</evidence>
<dbReference type="EMBL" id="POUT01000010">
    <property type="protein sequence ID" value="PNG07117.1"/>
    <property type="molecule type" value="Genomic_DNA"/>
</dbReference>
<accession>A0A2N8SXC0</accession>
<keyword evidence="1" id="KW-0812">Transmembrane</keyword>
<evidence type="ECO:0000256" key="1">
    <source>
        <dbReference type="HAMAP-Rule" id="MF_02062"/>
    </source>
</evidence>
<keyword evidence="1" id="KW-0813">Transport</keyword>
<dbReference type="AlphaFoldDB" id="A0A2N8SXC0"/>
<dbReference type="NCBIfam" id="TIGR00210">
    <property type="entry name" value="gltS"/>
    <property type="match status" value="1"/>
</dbReference>
<comment type="similarity">
    <text evidence="1">Belongs to the glutamate:Na(+) symporter (ESS) (TC 2.A.27) family.</text>
</comment>
<proteinExistence type="inferred from homology"/>
<evidence type="ECO:0000313" key="3">
    <source>
        <dbReference type="EMBL" id="PNG07117.1"/>
    </source>
</evidence>
<feature type="transmembrane region" description="Helical" evidence="1">
    <location>
        <begin position="249"/>
        <end position="272"/>
    </location>
</feature>
<feature type="transmembrane region" description="Helical" evidence="1">
    <location>
        <begin position="131"/>
        <end position="152"/>
    </location>
</feature>